<keyword evidence="4 6" id="KW-1133">Transmembrane helix</keyword>
<feature type="transmembrane region" description="Helical" evidence="6">
    <location>
        <begin position="20"/>
        <end position="37"/>
    </location>
</feature>
<gene>
    <name evidence="7" type="ORF">VIBC2010_06399</name>
</gene>
<evidence type="ECO:0000313" key="8">
    <source>
        <dbReference type="Proteomes" id="UP000002943"/>
    </source>
</evidence>
<evidence type="ECO:0000256" key="5">
    <source>
        <dbReference type="ARBA" id="ARBA00023136"/>
    </source>
</evidence>
<dbReference type="EMBL" id="AEIU01000026">
    <property type="protein sequence ID" value="EFP98000.1"/>
    <property type="molecule type" value="Genomic_DNA"/>
</dbReference>
<dbReference type="GO" id="GO:0005886">
    <property type="term" value="C:plasma membrane"/>
    <property type="evidence" value="ECO:0007669"/>
    <property type="project" value="UniProtKB-SubCell"/>
</dbReference>
<accession>E3BFX6</accession>
<feature type="transmembrane region" description="Helical" evidence="6">
    <location>
        <begin position="43"/>
        <end position="60"/>
    </location>
</feature>
<dbReference type="InterPro" id="IPR050367">
    <property type="entry name" value="APC_superfamily"/>
</dbReference>
<feature type="transmembrane region" description="Helical" evidence="6">
    <location>
        <begin position="186"/>
        <end position="205"/>
    </location>
</feature>
<evidence type="ECO:0000256" key="3">
    <source>
        <dbReference type="ARBA" id="ARBA00022692"/>
    </source>
</evidence>
<proteinExistence type="predicted"/>
<feature type="transmembrane region" description="Helical" evidence="6">
    <location>
        <begin position="343"/>
        <end position="364"/>
    </location>
</feature>
<sequence>MSQLRQEITLFSGIGQMSTTLLGTGLFMVPAIAAGIAGAYSLWAWLLLFVAICPIALTFAQLGKRFPNAGGTAYFVRQAFNIKLEKSVAWLFISVTPVGVPPAIALASSFLQQVLPEPLSASLFAQFITISLLVIVNLRGAQSSGRLQSFIALGILTLIISFWWKGGITANDLVLPSLSAENLPSIGVALAVMFWCFVGIEAFAHMGEEFKNPQRDFPIAIVAGCFLAGAVYWVGSVVILKMGAFGTREFDSASIPWVAEQLFGKEVKIAISLIGFAACFASLNLYLQSLSRMVWSQAREYRPASSMAKLTKRGVPGNATLLVAGVALISCILGTFSGVDLEFFLKLANGIFVLVYLLAMLAAIKLLVGFNRILAALSLVLCAGVFLCLGISMLYAVAVFGLLNLPWKKWNTYRLLRSNRM</sequence>
<feature type="transmembrane region" description="Helical" evidence="6">
    <location>
        <begin position="150"/>
        <end position="166"/>
    </location>
</feature>
<name>E3BFX6_9VIBR</name>
<feature type="transmembrane region" description="Helical" evidence="6">
    <location>
        <begin position="217"/>
        <end position="240"/>
    </location>
</feature>
<dbReference type="PANTHER" id="PTHR42770:SF13">
    <property type="entry name" value="L-METHIONINE_BRANCHED-CHAIN AMINO ACID EXPORTER YJEH"/>
    <property type="match status" value="1"/>
</dbReference>
<comment type="subcellular location">
    <subcellularLocation>
        <location evidence="1">Cell membrane</location>
        <topology evidence="1">Multi-pass membrane protein</topology>
    </subcellularLocation>
</comment>
<feature type="transmembrane region" description="Helical" evidence="6">
    <location>
        <begin position="319"/>
        <end position="337"/>
    </location>
</feature>
<protein>
    <submittedName>
        <fullName evidence="7">Inner membrane protein YjeH</fullName>
    </submittedName>
</protein>
<dbReference type="RefSeq" id="WP_009599828.1">
    <property type="nucleotide sequence ID" value="NZ_AEIU01000026.1"/>
</dbReference>
<keyword evidence="5 6" id="KW-0472">Membrane</keyword>
<keyword evidence="3 6" id="KW-0812">Transmembrane</keyword>
<evidence type="ECO:0000313" key="7">
    <source>
        <dbReference type="EMBL" id="EFP98000.1"/>
    </source>
</evidence>
<dbReference type="AlphaFoldDB" id="E3BFX6"/>
<dbReference type="eggNOG" id="COG0531">
    <property type="taxonomic scope" value="Bacteria"/>
</dbReference>
<feature type="transmembrane region" description="Helical" evidence="6">
    <location>
        <begin position="376"/>
        <end position="403"/>
    </location>
</feature>
<dbReference type="Proteomes" id="UP000002943">
    <property type="component" value="Unassembled WGS sequence"/>
</dbReference>
<keyword evidence="2" id="KW-1003">Cell membrane</keyword>
<dbReference type="STRING" id="796620.VIBC2010_06399"/>
<evidence type="ECO:0000256" key="6">
    <source>
        <dbReference type="SAM" id="Phobius"/>
    </source>
</evidence>
<comment type="caution">
    <text evidence="7">The sequence shown here is derived from an EMBL/GenBank/DDBJ whole genome shotgun (WGS) entry which is preliminary data.</text>
</comment>
<feature type="transmembrane region" description="Helical" evidence="6">
    <location>
        <begin position="119"/>
        <end position="138"/>
    </location>
</feature>
<keyword evidence="8" id="KW-1185">Reference proteome</keyword>
<feature type="transmembrane region" description="Helical" evidence="6">
    <location>
        <begin position="269"/>
        <end position="287"/>
    </location>
</feature>
<evidence type="ECO:0000256" key="2">
    <source>
        <dbReference type="ARBA" id="ARBA00022475"/>
    </source>
</evidence>
<dbReference type="PIRSF" id="PIRSF006060">
    <property type="entry name" value="AA_transporter"/>
    <property type="match status" value="1"/>
</dbReference>
<dbReference type="NCBIfam" id="NF008245">
    <property type="entry name" value="PRK11021.1"/>
    <property type="match status" value="1"/>
</dbReference>
<dbReference type="Pfam" id="PF13520">
    <property type="entry name" value="AA_permease_2"/>
    <property type="match status" value="1"/>
</dbReference>
<dbReference type="PANTHER" id="PTHR42770">
    <property type="entry name" value="AMINO ACID TRANSPORTER-RELATED"/>
    <property type="match status" value="1"/>
</dbReference>
<organism evidence="7 8">
    <name type="scientific">Vibrio caribbeanicus ATCC BAA-2122</name>
    <dbReference type="NCBI Taxonomy" id="796620"/>
    <lineage>
        <taxon>Bacteria</taxon>
        <taxon>Pseudomonadati</taxon>
        <taxon>Pseudomonadota</taxon>
        <taxon>Gammaproteobacteria</taxon>
        <taxon>Vibrionales</taxon>
        <taxon>Vibrionaceae</taxon>
        <taxon>Vibrio</taxon>
    </lineage>
</organism>
<dbReference type="Gene3D" id="1.20.1740.10">
    <property type="entry name" value="Amino acid/polyamine transporter I"/>
    <property type="match status" value="1"/>
</dbReference>
<feature type="transmembrane region" description="Helical" evidence="6">
    <location>
        <begin position="87"/>
        <end position="107"/>
    </location>
</feature>
<dbReference type="OrthoDB" id="9117841at2"/>
<dbReference type="InterPro" id="IPR002293">
    <property type="entry name" value="AA/rel_permease1"/>
</dbReference>
<evidence type="ECO:0000256" key="4">
    <source>
        <dbReference type="ARBA" id="ARBA00022989"/>
    </source>
</evidence>
<reference evidence="7 8" key="1">
    <citation type="journal article" date="2012" name="Int. J. Syst. Evol. Microbiol.">
        <title>Vibrio caribbeanicus sp. nov., isolated from the marine sponge Scleritoderma cyanea.</title>
        <authorList>
            <person name="Hoffmann M."/>
            <person name="Monday S.R."/>
            <person name="Allard M.W."/>
            <person name="Strain E.A."/>
            <person name="Whittaker P."/>
            <person name="Naum M."/>
            <person name="McCarthy P.J."/>
            <person name="Lopez J.V."/>
            <person name="Fischer M."/>
            <person name="Brown E.W."/>
        </authorList>
    </citation>
    <scope>NUCLEOTIDE SEQUENCE [LARGE SCALE GENOMIC DNA]</scope>
    <source>
        <strain evidence="7 8">ATCC BAA-2122</strain>
    </source>
</reference>
<dbReference type="GO" id="GO:0022857">
    <property type="term" value="F:transmembrane transporter activity"/>
    <property type="evidence" value="ECO:0007669"/>
    <property type="project" value="InterPro"/>
</dbReference>
<evidence type="ECO:0000256" key="1">
    <source>
        <dbReference type="ARBA" id="ARBA00004651"/>
    </source>
</evidence>